<comment type="caution">
    <text evidence="1">The sequence shown here is derived from an EMBL/GenBank/DDBJ whole genome shotgun (WGS) entry which is preliminary data.</text>
</comment>
<protein>
    <submittedName>
        <fullName evidence="1">Uncharacterized protein</fullName>
    </submittedName>
</protein>
<reference evidence="1 2" key="1">
    <citation type="journal article" date="2023" name="Nucleic Acids Res.">
        <title>The hologenome of Daphnia magna reveals possible DNA methylation and microbiome-mediated evolution of the host genome.</title>
        <authorList>
            <person name="Chaturvedi A."/>
            <person name="Li X."/>
            <person name="Dhandapani V."/>
            <person name="Marshall H."/>
            <person name="Kissane S."/>
            <person name="Cuenca-Cambronero M."/>
            <person name="Asole G."/>
            <person name="Calvet F."/>
            <person name="Ruiz-Romero M."/>
            <person name="Marangio P."/>
            <person name="Guigo R."/>
            <person name="Rago D."/>
            <person name="Mirbahai L."/>
            <person name="Eastwood N."/>
            <person name="Colbourne J.K."/>
            <person name="Zhou J."/>
            <person name="Mallon E."/>
            <person name="Orsini L."/>
        </authorList>
    </citation>
    <scope>NUCLEOTIDE SEQUENCE [LARGE SCALE GENOMIC DNA]</scope>
    <source>
        <strain evidence="1">LRV0_1</strain>
    </source>
</reference>
<gene>
    <name evidence="1" type="ORF">OUZ56_021029</name>
</gene>
<organism evidence="1 2">
    <name type="scientific">Daphnia magna</name>
    <dbReference type="NCBI Taxonomy" id="35525"/>
    <lineage>
        <taxon>Eukaryota</taxon>
        <taxon>Metazoa</taxon>
        <taxon>Ecdysozoa</taxon>
        <taxon>Arthropoda</taxon>
        <taxon>Crustacea</taxon>
        <taxon>Branchiopoda</taxon>
        <taxon>Diplostraca</taxon>
        <taxon>Cladocera</taxon>
        <taxon>Anomopoda</taxon>
        <taxon>Daphniidae</taxon>
        <taxon>Daphnia</taxon>
    </lineage>
</organism>
<evidence type="ECO:0000313" key="1">
    <source>
        <dbReference type="EMBL" id="KAK4011921.1"/>
    </source>
</evidence>
<accession>A0ABQ9ZG72</accession>
<name>A0ABQ9ZG72_9CRUS</name>
<dbReference type="Proteomes" id="UP001234178">
    <property type="component" value="Unassembled WGS sequence"/>
</dbReference>
<dbReference type="EMBL" id="JAOYFB010000003">
    <property type="protein sequence ID" value="KAK4011921.1"/>
    <property type="molecule type" value="Genomic_DNA"/>
</dbReference>
<proteinExistence type="predicted"/>
<evidence type="ECO:0000313" key="2">
    <source>
        <dbReference type="Proteomes" id="UP001234178"/>
    </source>
</evidence>
<sequence length="99" mass="11790">MVCVKTHGSIRPQMQNNELPFCAFLRFEEGAAFFFNDGQSFSISNGKFIEFHPDMNLTHNKRFFFFFIPPPKKQNKNKMRFRTQHIPLQSYSNPIRIRT</sequence>
<keyword evidence="2" id="KW-1185">Reference proteome</keyword>